<protein>
    <recommendedName>
        <fullName evidence="1">Potassium/proton antiporter subunit KhtT-like N-terminal domain-containing protein</fullName>
    </recommendedName>
</protein>
<keyword evidence="3" id="KW-1185">Reference proteome</keyword>
<dbReference type="InterPro" id="IPR058776">
    <property type="entry name" value="KhtT-like_N"/>
</dbReference>
<evidence type="ECO:0000313" key="3">
    <source>
        <dbReference type="Proteomes" id="UP001501470"/>
    </source>
</evidence>
<comment type="caution">
    <text evidence="2">The sequence shown here is derived from an EMBL/GenBank/DDBJ whole genome shotgun (WGS) entry which is preliminary data.</text>
</comment>
<reference evidence="3" key="1">
    <citation type="journal article" date="2019" name="Int. J. Syst. Evol. Microbiol.">
        <title>The Global Catalogue of Microorganisms (GCM) 10K type strain sequencing project: providing services to taxonomists for standard genome sequencing and annotation.</title>
        <authorList>
            <consortium name="The Broad Institute Genomics Platform"/>
            <consortium name="The Broad Institute Genome Sequencing Center for Infectious Disease"/>
            <person name="Wu L."/>
            <person name="Ma J."/>
        </authorList>
    </citation>
    <scope>NUCLEOTIDE SEQUENCE [LARGE SCALE GENOMIC DNA]</scope>
    <source>
        <strain evidence="3">JCM 15933</strain>
    </source>
</reference>
<name>A0ABP4MDB7_9ACTN</name>
<proteinExistence type="predicted"/>
<dbReference type="EMBL" id="BAAAQD010000015">
    <property type="protein sequence ID" value="GAA1540241.1"/>
    <property type="molecule type" value="Genomic_DNA"/>
</dbReference>
<organism evidence="2 3">
    <name type="scientific">Dactylosporangium maewongense</name>
    <dbReference type="NCBI Taxonomy" id="634393"/>
    <lineage>
        <taxon>Bacteria</taxon>
        <taxon>Bacillati</taxon>
        <taxon>Actinomycetota</taxon>
        <taxon>Actinomycetes</taxon>
        <taxon>Micromonosporales</taxon>
        <taxon>Micromonosporaceae</taxon>
        <taxon>Dactylosporangium</taxon>
    </lineage>
</organism>
<evidence type="ECO:0000313" key="2">
    <source>
        <dbReference type="EMBL" id="GAA1540241.1"/>
    </source>
</evidence>
<evidence type="ECO:0000259" key="1">
    <source>
        <dbReference type="Pfam" id="PF25991"/>
    </source>
</evidence>
<feature type="domain" description="Potassium/proton antiporter subunit KhtT-like N-terminal" evidence="1">
    <location>
        <begin position="1"/>
        <end position="67"/>
    </location>
</feature>
<accession>A0ABP4MDB7</accession>
<dbReference type="Pfam" id="PF25991">
    <property type="entry name" value="KhtT_N"/>
    <property type="match status" value="1"/>
</dbReference>
<dbReference type="RefSeq" id="WP_344506678.1">
    <property type="nucleotide sequence ID" value="NZ_BAAAQD010000015.1"/>
</dbReference>
<sequence>MDIERISLPGIGTCRTFTSATGRRVGVITHHASSRRDLIHSSSDDPDASCSLTLNRDEAIALAGLLGIFDIVNTDGTGDQKPAAGPPAR</sequence>
<gene>
    <name evidence="2" type="ORF">GCM10009827_069480</name>
</gene>
<dbReference type="Proteomes" id="UP001501470">
    <property type="component" value="Unassembled WGS sequence"/>
</dbReference>